<dbReference type="EMBL" id="PSQE01000001">
    <property type="protein sequence ID" value="RHN79568.1"/>
    <property type="molecule type" value="Genomic_DNA"/>
</dbReference>
<sequence>MGSMDLWLRWFVVLHGGFHDGADFESFVVVLVVVFSGDAHGVWFLVVVVVLVFLVVLVAANGGFWWWLCFLKVFLHCCSGVVCEHHKVVMMFEDFGTTFVYFVEEVCL</sequence>
<keyword evidence="1" id="KW-0472">Membrane</keyword>
<reference evidence="2" key="1">
    <citation type="journal article" date="2018" name="Nat. Plants">
        <title>Whole-genome landscape of Medicago truncatula symbiotic genes.</title>
        <authorList>
            <person name="Pecrix Y."/>
            <person name="Gamas P."/>
            <person name="Carrere S."/>
        </authorList>
    </citation>
    <scope>NUCLEOTIDE SEQUENCE</scope>
    <source>
        <tissue evidence="2">Leaves</tissue>
    </source>
</reference>
<dbReference type="AlphaFoldDB" id="A0A396JTL4"/>
<keyword evidence="1" id="KW-1133">Transmembrane helix</keyword>
<evidence type="ECO:0008006" key="3">
    <source>
        <dbReference type="Google" id="ProtNLM"/>
    </source>
</evidence>
<proteinExistence type="predicted"/>
<keyword evidence="1" id="KW-0812">Transmembrane</keyword>
<evidence type="ECO:0000256" key="1">
    <source>
        <dbReference type="SAM" id="Phobius"/>
    </source>
</evidence>
<evidence type="ECO:0000313" key="2">
    <source>
        <dbReference type="EMBL" id="RHN79568.1"/>
    </source>
</evidence>
<accession>A0A396JTL4</accession>
<dbReference type="Gramene" id="rna3380">
    <property type="protein sequence ID" value="RHN79568.1"/>
    <property type="gene ID" value="gene3380"/>
</dbReference>
<name>A0A396JTL4_MEDTR</name>
<dbReference type="Proteomes" id="UP000265566">
    <property type="component" value="Chromosome 1"/>
</dbReference>
<protein>
    <recommendedName>
        <fullName evidence="3">Transmembrane protein</fullName>
    </recommendedName>
</protein>
<comment type="caution">
    <text evidence="2">The sequence shown here is derived from an EMBL/GenBank/DDBJ whole genome shotgun (WGS) entry which is preliminary data.</text>
</comment>
<gene>
    <name evidence="2" type="ORF">MtrunA17_Chr1g0178791</name>
</gene>
<organism evidence="2">
    <name type="scientific">Medicago truncatula</name>
    <name type="common">Barrel medic</name>
    <name type="synonym">Medicago tribuloides</name>
    <dbReference type="NCBI Taxonomy" id="3880"/>
    <lineage>
        <taxon>Eukaryota</taxon>
        <taxon>Viridiplantae</taxon>
        <taxon>Streptophyta</taxon>
        <taxon>Embryophyta</taxon>
        <taxon>Tracheophyta</taxon>
        <taxon>Spermatophyta</taxon>
        <taxon>Magnoliopsida</taxon>
        <taxon>eudicotyledons</taxon>
        <taxon>Gunneridae</taxon>
        <taxon>Pentapetalae</taxon>
        <taxon>rosids</taxon>
        <taxon>fabids</taxon>
        <taxon>Fabales</taxon>
        <taxon>Fabaceae</taxon>
        <taxon>Papilionoideae</taxon>
        <taxon>50 kb inversion clade</taxon>
        <taxon>NPAAA clade</taxon>
        <taxon>Hologalegina</taxon>
        <taxon>IRL clade</taxon>
        <taxon>Trifolieae</taxon>
        <taxon>Medicago</taxon>
    </lineage>
</organism>
<feature type="transmembrane region" description="Helical" evidence="1">
    <location>
        <begin position="42"/>
        <end position="68"/>
    </location>
</feature>